<feature type="compositionally biased region" description="Basic residues" evidence="1">
    <location>
        <begin position="20"/>
        <end position="32"/>
    </location>
</feature>
<dbReference type="Proteomes" id="UP000077202">
    <property type="component" value="Unassembled WGS sequence"/>
</dbReference>
<gene>
    <name evidence="3" type="ORF">AXG93_285s1130</name>
    <name evidence="2" type="ORF">Mp_1g07090</name>
</gene>
<reference evidence="2" key="2">
    <citation type="journal article" date="2019" name="Curr. Biol.">
        <title>Chromatin organization in early land plants reveals an ancestral association between H3K27me3, transposons, and constitutive heterochromatin.</title>
        <authorList>
            <person name="Montgomery S.A."/>
            <person name="Tanizawa Y."/>
            <person name="Galik B."/>
            <person name="Wang N."/>
            <person name="Ito T."/>
            <person name="Mochizuki T."/>
            <person name="Akimcheva S."/>
            <person name="Bowman J."/>
            <person name="Cognat V."/>
            <person name="Drouard L."/>
            <person name="Ekker H."/>
            <person name="Houng S."/>
            <person name="Kohchi T."/>
            <person name="Lin S."/>
            <person name="Liu L.D."/>
            <person name="Nakamura Y."/>
            <person name="Valeeva L.R."/>
            <person name="Shakirov E.V."/>
            <person name="Shippen D.E."/>
            <person name="Wei W."/>
            <person name="Yagura M."/>
            <person name="Yamaoka S."/>
            <person name="Yamato K.T."/>
            <person name="Liu C."/>
            <person name="Berger F."/>
        </authorList>
    </citation>
    <scope>NUCLEOTIDE SEQUENCE [LARGE SCALE GENOMIC DNA]</scope>
    <source>
        <strain evidence="2">Tak-1</strain>
    </source>
</reference>
<sequence>MERPGQKEKGGGPIKPLTVRNRRRERGKGHLKKSWDGEPPEIAGSCPKPSAKERGADEDNRGCPTVTVRYCCSETGRDERVLGRSVRSYVRGSRGGVVGTACEVSRGRVAVAVAVAVAWARSLTRDGSDDVAKAFGRTRGEEVEVEVEVDEEDEEEEGRLWRRIVLLRCVLFRFGSLRSAVDLLNSFSRVTDSSP</sequence>
<accession>A0A176VUA1</accession>
<feature type="region of interest" description="Disordered" evidence="1">
    <location>
        <begin position="1"/>
        <end position="60"/>
    </location>
</feature>
<keyword evidence="4" id="KW-1185">Reference proteome</keyword>
<dbReference type="Proteomes" id="UP001162541">
    <property type="component" value="Chromosome 1"/>
</dbReference>
<organism evidence="3 4">
    <name type="scientific">Marchantia polymorpha subsp. ruderalis</name>
    <dbReference type="NCBI Taxonomy" id="1480154"/>
    <lineage>
        <taxon>Eukaryota</taxon>
        <taxon>Viridiplantae</taxon>
        <taxon>Streptophyta</taxon>
        <taxon>Embryophyta</taxon>
        <taxon>Marchantiophyta</taxon>
        <taxon>Marchantiopsida</taxon>
        <taxon>Marchantiidae</taxon>
        <taxon>Marchantiales</taxon>
        <taxon>Marchantiaceae</taxon>
        <taxon>Marchantia</taxon>
    </lineage>
</organism>
<feature type="compositionally biased region" description="Basic and acidic residues" evidence="1">
    <location>
        <begin position="1"/>
        <end position="10"/>
    </location>
</feature>
<feature type="compositionally biased region" description="Basic and acidic residues" evidence="1">
    <location>
        <begin position="50"/>
        <end position="60"/>
    </location>
</feature>
<reference evidence="5" key="3">
    <citation type="journal article" date="2020" name="Curr. Biol.">
        <title>Chromatin organization in early land plants reveals an ancestral association between H3K27me3, transposons, and constitutive heterochromatin.</title>
        <authorList>
            <person name="Montgomery S.A."/>
            <person name="Tanizawa Y."/>
            <person name="Galik B."/>
            <person name="Wang N."/>
            <person name="Ito T."/>
            <person name="Mochizuki T."/>
            <person name="Akimcheva S."/>
            <person name="Bowman J.L."/>
            <person name="Cognat V."/>
            <person name="Marechal-Drouard L."/>
            <person name="Ekker H."/>
            <person name="Hong S.F."/>
            <person name="Kohchi T."/>
            <person name="Lin S.S."/>
            <person name="Liu L.D."/>
            <person name="Nakamura Y."/>
            <person name="Valeeva L.R."/>
            <person name="Shakirov E.V."/>
            <person name="Shippen D.E."/>
            <person name="Wei W.L."/>
            <person name="Yagura M."/>
            <person name="Yamaoka S."/>
            <person name="Yamato K.T."/>
            <person name="Liu C."/>
            <person name="Berger F."/>
        </authorList>
    </citation>
    <scope>NUCLEOTIDE SEQUENCE [LARGE SCALE GENOMIC DNA]</scope>
    <source>
        <strain evidence="5">Tak-1</strain>
    </source>
</reference>
<evidence type="ECO:0000313" key="3">
    <source>
        <dbReference type="EMBL" id="OAE23456.1"/>
    </source>
</evidence>
<dbReference type="EMBL" id="AP019866">
    <property type="protein sequence ID" value="BBM97627.1"/>
    <property type="molecule type" value="Genomic_DNA"/>
</dbReference>
<name>A0A176VUA1_MARPO</name>
<proteinExistence type="predicted"/>
<reference evidence="3 4" key="1">
    <citation type="submission" date="2016-03" db="EMBL/GenBank/DDBJ databases">
        <title>Mechanisms controlling the formation of the plant cell surface in tip-growing cells are functionally conserved among land plants.</title>
        <authorList>
            <person name="Honkanen S."/>
            <person name="Jones V.A."/>
            <person name="Morieri G."/>
            <person name="Champion C."/>
            <person name="Hetherington A.J."/>
            <person name="Kelly S."/>
            <person name="Saint-Marcoux D."/>
            <person name="Proust H."/>
            <person name="Prescott H."/>
            <person name="Dolan L."/>
        </authorList>
    </citation>
    <scope>NUCLEOTIDE SEQUENCE [LARGE SCALE GENOMIC DNA]</scope>
    <source>
        <strain evidence="4">cv. Tak-1 and cv. Tak-2</strain>
        <tissue evidence="3">Whole gametophyte</tissue>
    </source>
</reference>
<dbReference type="EMBL" id="LVLJ01002837">
    <property type="protein sequence ID" value="OAE23456.1"/>
    <property type="molecule type" value="Genomic_DNA"/>
</dbReference>
<protein>
    <submittedName>
        <fullName evidence="3">Uncharacterized protein</fullName>
    </submittedName>
</protein>
<evidence type="ECO:0000313" key="5">
    <source>
        <dbReference type="Proteomes" id="UP001162541"/>
    </source>
</evidence>
<evidence type="ECO:0000313" key="4">
    <source>
        <dbReference type="Proteomes" id="UP000077202"/>
    </source>
</evidence>
<evidence type="ECO:0000256" key="1">
    <source>
        <dbReference type="SAM" id="MobiDB-lite"/>
    </source>
</evidence>
<evidence type="ECO:0000313" key="2">
    <source>
        <dbReference type="EMBL" id="BBM97627.1"/>
    </source>
</evidence>
<dbReference type="AlphaFoldDB" id="A0A176VUA1"/>